<dbReference type="PANTHER" id="PTHR31306:SF10">
    <property type="entry name" value="ALPHA-1,6-MANNOSYLTRANSFERASE MNN11-RELATED"/>
    <property type="match status" value="1"/>
</dbReference>
<evidence type="ECO:0000313" key="4">
    <source>
        <dbReference type="EMBL" id="GME67198.1"/>
    </source>
</evidence>
<comment type="caution">
    <text evidence="4">The sequence shown here is derived from an EMBL/GenBank/DDBJ whole genome shotgun (WGS) entry which is preliminary data.</text>
</comment>
<dbReference type="Gene3D" id="3.90.550.10">
    <property type="entry name" value="Spore Coat Polysaccharide Biosynthesis Protein SpsA, Chain A"/>
    <property type="match status" value="1"/>
</dbReference>
<dbReference type="AlphaFoldDB" id="A0A9W6SUQ4"/>
<evidence type="ECO:0000256" key="2">
    <source>
        <dbReference type="ARBA" id="ARBA00022676"/>
    </source>
</evidence>
<keyword evidence="5" id="KW-1185">Reference proteome</keyword>
<protein>
    <submittedName>
        <fullName evidence="4">Unnamed protein product</fullName>
    </submittedName>
</protein>
<accession>A0A9W6SUQ4</accession>
<keyword evidence="2" id="KW-0328">Glycosyltransferase</keyword>
<dbReference type="PANTHER" id="PTHR31306">
    <property type="entry name" value="ALPHA-1,6-MANNOSYLTRANSFERASE MNN11-RELATED"/>
    <property type="match status" value="1"/>
</dbReference>
<comment type="similarity">
    <text evidence="1">Belongs to the glycosyltransferase 34 family.</text>
</comment>
<dbReference type="Pfam" id="PF05637">
    <property type="entry name" value="Glyco_transf_34"/>
    <property type="match status" value="1"/>
</dbReference>
<evidence type="ECO:0000313" key="5">
    <source>
        <dbReference type="Proteomes" id="UP001165120"/>
    </source>
</evidence>
<dbReference type="Proteomes" id="UP001165120">
    <property type="component" value="Unassembled WGS sequence"/>
</dbReference>
<proteinExistence type="inferred from homology"/>
<evidence type="ECO:0000256" key="1">
    <source>
        <dbReference type="ARBA" id="ARBA00005664"/>
    </source>
</evidence>
<reference evidence="4" key="1">
    <citation type="submission" date="2023-04" db="EMBL/GenBank/DDBJ databases">
        <title>Candida boidinii NBRC 10035.</title>
        <authorList>
            <person name="Ichikawa N."/>
            <person name="Sato H."/>
            <person name="Tonouchi N."/>
        </authorList>
    </citation>
    <scope>NUCLEOTIDE SEQUENCE</scope>
    <source>
        <strain evidence="4">NBRC 10035</strain>
    </source>
</reference>
<dbReference type="EMBL" id="BSXN01000118">
    <property type="protein sequence ID" value="GME67198.1"/>
    <property type="molecule type" value="Genomic_DNA"/>
</dbReference>
<name>A0A9W6SUQ4_CANBO</name>
<dbReference type="InterPro" id="IPR008630">
    <property type="entry name" value="Glyco_trans_34"/>
</dbReference>
<sequence>MMSVNTKALHSDIPYHGIYRGYIYSDSELIYPKVADIKLLQETQLENFFKVTEDSKNNLRFEYDLSATDNEENELEDESDNEKLITQAKKSFRQTGMKIFKQSKRKQSPEVVIVTGLDLYKNKPDFITKLIHNRVDYSTSHKGYGVYIRYLQEFLPNLQEFNNDLKWGKLFIIREAMMAFPNAKYFWYLDESSIILQKNIDLRKHVLKAESLEPIILRDQPISLNNGVIKTYKRNKAEDVEFIISQDSEKLNSDSFIVRNTPTSKGLIEFWMNSLFRRYINFNNDDTKALTHILQWHPILLSKTAIVPNRSILSLHYDKHDYQHGDFVVNIKGCEERGNCYKLLKDYWKIFQGEKENISFN</sequence>
<dbReference type="GO" id="GO:0006487">
    <property type="term" value="P:protein N-linked glycosylation"/>
    <property type="evidence" value="ECO:0007669"/>
    <property type="project" value="TreeGrafter"/>
</dbReference>
<evidence type="ECO:0000256" key="3">
    <source>
        <dbReference type="ARBA" id="ARBA00022679"/>
    </source>
</evidence>
<dbReference type="InterPro" id="IPR029044">
    <property type="entry name" value="Nucleotide-diphossugar_trans"/>
</dbReference>
<keyword evidence="3" id="KW-0808">Transferase</keyword>
<gene>
    <name evidence="4" type="ORF">Cboi02_000062700</name>
</gene>
<organism evidence="4 5">
    <name type="scientific">Candida boidinii</name>
    <name type="common">Yeast</name>
    <dbReference type="NCBI Taxonomy" id="5477"/>
    <lineage>
        <taxon>Eukaryota</taxon>
        <taxon>Fungi</taxon>
        <taxon>Dikarya</taxon>
        <taxon>Ascomycota</taxon>
        <taxon>Saccharomycotina</taxon>
        <taxon>Pichiomycetes</taxon>
        <taxon>Pichiales</taxon>
        <taxon>Pichiaceae</taxon>
        <taxon>Ogataea</taxon>
        <taxon>Ogataea/Candida clade</taxon>
    </lineage>
</organism>
<dbReference type="GO" id="GO:0000136">
    <property type="term" value="C:mannan polymerase complex"/>
    <property type="evidence" value="ECO:0007669"/>
    <property type="project" value="TreeGrafter"/>
</dbReference>
<dbReference type="GO" id="GO:0000009">
    <property type="term" value="F:alpha-1,6-mannosyltransferase activity"/>
    <property type="evidence" value="ECO:0007669"/>
    <property type="project" value="TreeGrafter"/>
</dbReference>